<organism evidence="2 3">
    <name type="scientific">Sphingomonas vulcanisoli</name>
    <dbReference type="NCBI Taxonomy" id="1658060"/>
    <lineage>
        <taxon>Bacteria</taxon>
        <taxon>Pseudomonadati</taxon>
        <taxon>Pseudomonadota</taxon>
        <taxon>Alphaproteobacteria</taxon>
        <taxon>Sphingomonadales</taxon>
        <taxon>Sphingomonadaceae</taxon>
        <taxon>Sphingomonas</taxon>
    </lineage>
</organism>
<dbReference type="PROSITE" id="PS51186">
    <property type="entry name" value="GNAT"/>
    <property type="match status" value="1"/>
</dbReference>
<dbReference type="Gene3D" id="3.40.630.30">
    <property type="match status" value="1"/>
</dbReference>
<reference evidence="2 3" key="1">
    <citation type="submission" date="2020-03" db="EMBL/GenBank/DDBJ databases">
        <title>Genomic Encyclopedia of Type Strains, Phase III (KMG-III): the genomes of soil and plant-associated and newly described type strains.</title>
        <authorList>
            <person name="Whitman W."/>
        </authorList>
    </citation>
    <scope>NUCLEOTIDE SEQUENCE [LARGE SCALE GENOMIC DNA]</scope>
    <source>
        <strain evidence="2 3">CECT 8804</strain>
    </source>
</reference>
<gene>
    <name evidence="2" type="ORF">FHS31_003014</name>
</gene>
<sequence>MATAVQDASTTMFESEATLFTRTGDRILVRPVTREDRPLLVDFFHNLTPDDIRFRFLATLKEVGDDRIDELCRADYPASMTFLAFHDLQLVAIATLAGDESGRDEVALSTLPDWKNHGVSWTLLEHVVRFAREHGAKQISSIEHGENRAAIQLEHDMGFGIRLLDASTGERIAIKSV</sequence>
<feature type="domain" description="N-acetyltransferase" evidence="1">
    <location>
        <begin position="27"/>
        <end position="177"/>
    </location>
</feature>
<dbReference type="InterPro" id="IPR016181">
    <property type="entry name" value="Acyl_CoA_acyltransferase"/>
</dbReference>
<comment type="caution">
    <text evidence="2">The sequence shown here is derived from an EMBL/GenBank/DDBJ whole genome shotgun (WGS) entry which is preliminary data.</text>
</comment>
<evidence type="ECO:0000259" key="1">
    <source>
        <dbReference type="PROSITE" id="PS51186"/>
    </source>
</evidence>
<proteinExistence type="predicted"/>
<dbReference type="CDD" id="cd04301">
    <property type="entry name" value="NAT_SF"/>
    <property type="match status" value="1"/>
</dbReference>
<dbReference type="InterPro" id="IPR000182">
    <property type="entry name" value="GNAT_dom"/>
</dbReference>
<dbReference type="Pfam" id="PF00583">
    <property type="entry name" value="Acetyltransf_1"/>
    <property type="match status" value="1"/>
</dbReference>
<protein>
    <submittedName>
        <fullName evidence="2">GNAT superfamily N-acetyltransferase</fullName>
    </submittedName>
</protein>
<accession>A0ABX0TV24</accession>
<evidence type="ECO:0000313" key="2">
    <source>
        <dbReference type="EMBL" id="NIJ09382.1"/>
    </source>
</evidence>
<dbReference type="RefSeq" id="WP_167074955.1">
    <property type="nucleotide sequence ID" value="NZ_JAAOZC010000010.1"/>
</dbReference>
<keyword evidence="3" id="KW-1185">Reference proteome</keyword>
<dbReference type="Proteomes" id="UP000727456">
    <property type="component" value="Unassembled WGS sequence"/>
</dbReference>
<dbReference type="SUPFAM" id="SSF55729">
    <property type="entry name" value="Acyl-CoA N-acyltransferases (Nat)"/>
    <property type="match status" value="1"/>
</dbReference>
<evidence type="ECO:0000313" key="3">
    <source>
        <dbReference type="Proteomes" id="UP000727456"/>
    </source>
</evidence>
<name>A0ABX0TV24_9SPHN</name>
<dbReference type="EMBL" id="JAAOZC010000010">
    <property type="protein sequence ID" value="NIJ09382.1"/>
    <property type="molecule type" value="Genomic_DNA"/>
</dbReference>